<feature type="compositionally biased region" description="Polar residues" evidence="1">
    <location>
        <begin position="1"/>
        <end position="11"/>
    </location>
</feature>
<feature type="compositionally biased region" description="Low complexity" evidence="1">
    <location>
        <begin position="19"/>
        <end position="50"/>
    </location>
</feature>
<feature type="region of interest" description="Disordered" evidence="1">
    <location>
        <begin position="410"/>
        <end position="431"/>
    </location>
</feature>
<accession>A0AAW0EC87</accession>
<feature type="region of interest" description="Disordered" evidence="1">
    <location>
        <begin position="1"/>
        <end position="176"/>
    </location>
</feature>
<feature type="compositionally biased region" description="Polar residues" evidence="1">
    <location>
        <begin position="480"/>
        <end position="490"/>
    </location>
</feature>
<dbReference type="InterPro" id="IPR011333">
    <property type="entry name" value="SKP1/BTB/POZ_sf"/>
</dbReference>
<name>A0AAW0EC87_9AGAR</name>
<comment type="caution">
    <text evidence="2">The sequence shown here is derived from an EMBL/GenBank/DDBJ whole genome shotgun (WGS) entry which is preliminary data.</text>
</comment>
<feature type="compositionally biased region" description="Basic and acidic residues" evidence="1">
    <location>
        <begin position="103"/>
        <end position="127"/>
    </location>
</feature>
<organism evidence="2 3">
    <name type="scientific">Favolaschia claudopus</name>
    <dbReference type="NCBI Taxonomy" id="2862362"/>
    <lineage>
        <taxon>Eukaryota</taxon>
        <taxon>Fungi</taxon>
        <taxon>Dikarya</taxon>
        <taxon>Basidiomycota</taxon>
        <taxon>Agaricomycotina</taxon>
        <taxon>Agaricomycetes</taxon>
        <taxon>Agaricomycetidae</taxon>
        <taxon>Agaricales</taxon>
        <taxon>Marasmiineae</taxon>
        <taxon>Mycenaceae</taxon>
        <taxon>Favolaschia</taxon>
    </lineage>
</organism>
<protein>
    <submittedName>
        <fullName evidence="2">Uncharacterized protein</fullName>
    </submittedName>
</protein>
<dbReference type="Proteomes" id="UP001362999">
    <property type="component" value="Unassembled WGS sequence"/>
</dbReference>
<dbReference type="AlphaFoldDB" id="A0AAW0EC87"/>
<dbReference type="Gene3D" id="3.30.710.10">
    <property type="entry name" value="Potassium Channel Kv1.1, Chain A"/>
    <property type="match status" value="1"/>
</dbReference>
<dbReference type="EMBL" id="JAWWNJ010000002">
    <property type="protein sequence ID" value="KAK7061775.1"/>
    <property type="molecule type" value="Genomic_DNA"/>
</dbReference>
<feature type="region of interest" description="Disordered" evidence="1">
    <location>
        <begin position="443"/>
        <end position="498"/>
    </location>
</feature>
<feature type="compositionally biased region" description="Pro residues" evidence="1">
    <location>
        <begin position="163"/>
        <end position="173"/>
    </location>
</feature>
<evidence type="ECO:0000256" key="1">
    <source>
        <dbReference type="SAM" id="MobiDB-lite"/>
    </source>
</evidence>
<proteinExistence type="predicted"/>
<feature type="compositionally biased region" description="Low complexity" evidence="1">
    <location>
        <begin position="146"/>
        <end position="156"/>
    </location>
</feature>
<feature type="compositionally biased region" description="Pro residues" evidence="1">
    <location>
        <begin position="463"/>
        <end position="473"/>
    </location>
</feature>
<evidence type="ECO:0000313" key="2">
    <source>
        <dbReference type="EMBL" id="KAK7061775.1"/>
    </source>
</evidence>
<sequence length="498" mass="54138">MTYPRPSNNTHAPPVSYIPPASETPSSPSSPRSTSPRSPSTSRGRRPSISNPMHWLSRASTQSSVTLAKPTARISEPKLIHSPTEVSSLRAGVLGSGATIVRTPDEALRDTRVRLTYDGAGESRESVEATDPSDERPEEEQEIEYSPPTSTRSSSASEEDEIPSPPDSPPLPALPADEKAAFSFDNMISPSFKFPLHPPTRAVPITPTLSTPTLSLRPSLKTKRTESVDAPVVIPPLPASVSSIPVPPVFNPILLSEAPSSTADRSKIVVSLETCTTTYKTTLDTLSSRPSHLSDYIATLLGRRRSDSVASSVYSTDSADLSTYRQHLVSRGLLPQASSSVHIFLDRPSEPYVHILTYLRSPRVSEGPEVLPPRAARAGLDSLLELRDEAAYLGLEDLHKLCVEQIRQQQQRPRLRTAREHSSAGSIHSLHASVSSLQTMLERVERHHSRSMSKESVAEMGKPSPPTRSPPTPESWVSKKITSSLRQGSIRSPPAGWI</sequence>
<dbReference type="SUPFAM" id="SSF54695">
    <property type="entry name" value="POZ domain"/>
    <property type="match status" value="1"/>
</dbReference>
<keyword evidence="3" id="KW-1185">Reference proteome</keyword>
<reference evidence="2 3" key="1">
    <citation type="journal article" date="2024" name="J Genomics">
        <title>Draft genome sequencing and assembly of Favolaschia claudopus CIRM-BRFM 2984 isolated from oak limbs.</title>
        <authorList>
            <person name="Navarro D."/>
            <person name="Drula E."/>
            <person name="Chaduli D."/>
            <person name="Cazenave R."/>
            <person name="Ahrendt S."/>
            <person name="Wang J."/>
            <person name="Lipzen A."/>
            <person name="Daum C."/>
            <person name="Barry K."/>
            <person name="Grigoriev I.V."/>
            <person name="Favel A."/>
            <person name="Rosso M.N."/>
            <person name="Martin F."/>
        </authorList>
    </citation>
    <scope>NUCLEOTIDE SEQUENCE [LARGE SCALE GENOMIC DNA]</scope>
    <source>
        <strain evidence="2 3">CIRM-BRFM 2984</strain>
    </source>
</reference>
<gene>
    <name evidence="2" type="ORF">R3P38DRAFT_2493523</name>
</gene>
<evidence type="ECO:0000313" key="3">
    <source>
        <dbReference type="Proteomes" id="UP001362999"/>
    </source>
</evidence>